<organism evidence="2 3">
    <name type="scientific">Penicillium concentricum</name>
    <dbReference type="NCBI Taxonomy" id="293559"/>
    <lineage>
        <taxon>Eukaryota</taxon>
        <taxon>Fungi</taxon>
        <taxon>Dikarya</taxon>
        <taxon>Ascomycota</taxon>
        <taxon>Pezizomycotina</taxon>
        <taxon>Eurotiomycetes</taxon>
        <taxon>Eurotiomycetidae</taxon>
        <taxon>Eurotiales</taxon>
        <taxon>Aspergillaceae</taxon>
        <taxon>Penicillium</taxon>
    </lineage>
</organism>
<dbReference type="AlphaFoldDB" id="A0A9W9RS71"/>
<feature type="domain" description="F-box" evidence="1">
    <location>
        <begin position="1"/>
        <end position="44"/>
    </location>
</feature>
<protein>
    <recommendedName>
        <fullName evidence="1">F-box domain-containing protein</fullName>
    </recommendedName>
</protein>
<dbReference type="EMBL" id="JAPZBT010000003">
    <property type="protein sequence ID" value="KAJ5365256.1"/>
    <property type="molecule type" value="Genomic_DNA"/>
</dbReference>
<accession>A0A9W9RS71</accession>
<dbReference type="Pfam" id="PF12937">
    <property type="entry name" value="F-box-like"/>
    <property type="match status" value="1"/>
</dbReference>
<evidence type="ECO:0000313" key="3">
    <source>
        <dbReference type="Proteomes" id="UP001147752"/>
    </source>
</evidence>
<reference evidence="2" key="2">
    <citation type="journal article" date="2023" name="IMA Fungus">
        <title>Comparative genomic study of the Penicillium genus elucidates a diverse pangenome and 15 lateral gene transfer events.</title>
        <authorList>
            <person name="Petersen C."/>
            <person name="Sorensen T."/>
            <person name="Nielsen M.R."/>
            <person name="Sondergaard T.E."/>
            <person name="Sorensen J.L."/>
            <person name="Fitzpatrick D.A."/>
            <person name="Frisvad J.C."/>
            <person name="Nielsen K.L."/>
        </authorList>
    </citation>
    <scope>NUCLEOTIDE SEQUENCE</scope>
    <source>
        <strain evidence="2">IBT 3081</strain>
    </source>
</reference>
<dbReference type="InterPro" id="IPR001810">
    <property type="entry name" value="F-box_dom"/>
</dbReference>
<dbReference type="GeneID" id="81465055"/>
<dbReference type="RefSeq" id="XP_056576723.1">
    <property type="nucleotide sequence ID" value="XM_056725872.1"/>
</dbReference>
<gene>
    <name evidence="2" type="ORF">N7517_008142</name>
</gene>
<dbReference type="InterPro" id="IPR036047">
    <property type="entry name" value="F-box-like_dom_sf"/>
</dbReference>
<reference evidence="2" key="1">
    <citation type="submission" date="2022-12" db="EMBL/GenBank/DDBJ databases">
        <authorList>
            <person name="Petersen C."/>
        </authorList>
    </citation>
    <scope>NUCLEOTIDE SEQUENCE</scope>
    <source>
        <strain evidence="2">IBT 3081</strain>
    </source>
</reference>
<sequence>MLETLPCEILMLIADWLPPAHLRALSRVSSRLYSVLVPHIYRTIAFHAANGGLGYVSRWEFSIREAISADINSASPVSHSSPMPLQLEHFKTSLDLLLHEPGDGRSLSAVVRFLRSFRGLQYLHLRLSNFPTSESRIQDAIKHHQTTLKSLVYYERQLAPIGEDGLFEDDRDVSPVWIANLSTIVDLGQVTALALGGAFDPRQSIPSFGFYICGLADPRSRRGLMDEDISSDNNDYDRILNAYYDRSPLECMDFQEAVLESSAAIAEAEDFVSFAEWAFGPGGLPALQVLAFGDFSHGDRYRGQQFLMRRAYPAWDSDGKGLAGLTCDDTTRPPFRPADMADPSIWDGVSVDGARFLSACPGGGLMESPYEP</sequence>
<dbReference type="Proteomes" id="UP001147752">
    <property type="component" value="Unassembled WGS sequence"/>
</dbReference>
<name>A0A9W9RS71_9EURO</name>
<dbReference type="SUPFAM" id="SSF81383">
    <property type="entry name" value="F-box domain"/>
    <property type="match status" value="1"/>
</dbReference>
<proteinExistence type="predicted"/>
<evidence type="ECO:0000259" key="1">
    <source>
        <dbReference type="PROSITE" id="PS50181"/>
    </source>
</evidence>
<evidence type="ECO:0000313" key="2">
    <source>
        <dbReference type="EMBL" id="KAJ5365256.1"/>
    </source>
</evidence>
<keyword evidence="3" id="KW-1185">Reference proteome</keyword>
<dbReference type="PROSITE" id="PS50181">
    <property type="entry name" value="FBOX"/>
    <property type="match status" value="1"/>
</dbReference>
<dbReference type="OrthoDB" id="1720422at2759"/>
<comment type="caution">
    <text evidence="2">The sequence shown here is derived from an EMBL/GenBank/DDBJ whole genome shotgun (WGS) entry which is preliminary data.</text>
</comment>